<evidence type="ECO:0000313" key="2">
    <source>
        <dbReference type="Proteomes" id="UP000480266"/>
    </source>
</evidence>
<accession>A0A7C9VKF7</accession>
<protein>
    <submittedName>
        <fullName evidence="1">Uncharacterized protein</fullName>
    </submittedName>
</protein>
<dbReference type="Proteomes" id="UP000480266">
    <property type="component" value="Unassembled WGS sequence"/>
</dbReference>
<name>A0A7C9VKF7_9BRAD</name>
<comment type="caution">
    <text evidence="1">The sequence shown here is derived from an EMBL/GenBank/DDBJ whole genome shotgun (WGS) entry which is preliminary data.</text>
</comment>
<dbReference type="EMBL" id="JAAMRR010000236">
    <property type="protein sequence ID" value="NGX94534.1"/>
    <property type="molecule type" value="Genomic_DNA"/>
</dbReference>
<evidence type="ECO:0000313" key="1">
    <source>
        <dbReference type="EMBL" id="NGX94534.1"/>
    </source>
</evidence>
<keyword evidence="2" id="KW-1185">Reference proteome</keyword>
<proteinExistence type="predicted"/>
<organism evidence="1 2">
    <name type="scientific">Candidatus Afipia apatlaquensis</name>
    <dbReference type="NCBI Taxonomy" id="2712852"/>
    <lineage>
        <taxon>Bacteria</taxon>
        <taxon>Pseudomonadati</taxon>
        <taxon>Pseudomonadota</taxon>
        <taxon>Alphaproteobacteria</taxon>
        <taxon>Hyphomicrobiales</taxon>
        <taxon>Nitrobacteraceae</taxon>
        <taxon>Afipia</taxon>
    </lineage>
</organism>
<dbReference type="AlphaFoldDB" id="A0A7C9VKF7"/>
<sequence>MGSFERQRRKRPAFFEKSGLVSPPIRETLTSRILHGKRRTVAIVETKFDSVMEAEVILGKITMKVLFTTALLGK</sequence>
<gene>
    <name evidence="1" type="ORF">G4V63_04655</name>
</gene>
<reference evidence="1" key="1">
    <citation type="submission" date="2020-02" db="EMBL/GenBank/DDBJ databases">
        <title>Draft genome sequence of Candidatus Afipia apatlaquensis IBT-C3, a potential strain for decolorization of textile dyes.</title>
        <authorList>
            <person name="Sanchez-Reyes A."/>
            <person name="Breton-Deval L."/>
            <person name="Mangelson H."/>
            <person name="Sanchez-Flores A."/>
        </authorList>
    </citation>
    <scope>NUCLEOTIDE SEQUENCE [LARGE SCALE GENOMIC DNA]</scope>
    <source>
        <strain evidence="1">IBT-C3</strain>
    </source>
</reference>